<feature type="domain" description="HTH gntR-type" evidence="4">
    <location>
        <begin position="1"/>
        <end position="46"/>
    </location>
</feature>
<proteinExistence type="predicted"/>
<dbReference type="InterPro" id="IPR011663">
    <property type="entry name" value="UTRA"/>
</dbReference>
<dbReference type="PANTHER" id="PTHR44846:SF1">
    <property type="entry name" value="MANNOSYL-D-GLYCERATE TRANSPORT_METABOLISM SYSTEM REPRESSOR MNGR-RELATED"/>
    <property type="match status" value="1"/>
</dbReference>
<dbReference type="Proteomes" id="UP000562464">
    <property type="component" value="Unassembled WGS sequence"/>
</dbReference>
<evidence type="ECO:0000313" key="5">
    <source>
        <dbReference type="EMBL" id="MBB5888706.1"/>
    </source>
</evidence>
<dbReference type="Gene3D" id="3.40.1410.10">
    <property type="entry name" value="Chorismate lyase-like"/>
    <property type="match status" value="1"/>
</dbReference>
<dbReference type="InterPro" id="IPR036388">
    <property type="entry name" value="WH-like_DNA-bd_sf"/>
</dbReference>
<dbReference type="GO" id="GO:0003677">
    <property type="term" value="F:DNA binding"/>
    <property type="evidence" value="ECO:0007669"/>
    <property type="project" value="UniProtKB-KW"/>
</dbReference>
<dbReference type="InterPro" id="IPR028978">
    <property type="entry name" value="Chorismate_lyase_/UTRA_dom_sf"/>
</dbReference>
<keyword evidence="6" id="KW-1185">Reference proteome</keyword>
<protein>
    <submittedName>
        <fullName evidence="5">GntR family transcriptional regulator</fullName>
    </submittedName>
</protein>
<dbReference type="PRINTS" id="PR00035">
    <property type="entry name" value="HTHGNTR"/>
</dbReference>
<keyword evidence="3" id="KW-0804">Transcription</keyword>
<evidence type="ECO:0000256" key="2">
    <source>
        <dbReference type="ARBA" id="ARBA00023125"/>
    </source>
</evidence>
<dbReference type="CDD" id="cd07377">
    <property type="entry name" value="WHTH_GntR"/>
    <property type="match status" value="1"/>
</dbReference>
<dbReference type="PROSITE" id="PS50949">
    <property type="entry name" value="HTH_GNTR"/>
    <property type="match status" value="1"/>
</dbReference>
<keyword evidence="1" id="KW-0805">Transcription regulation</keyword>
<dbReference type="InterPro" id="IPR000524">
    <property type="entry name" value="Tscrpt_reg_HTH_GntR"/>
</dbReference>
<evidence type="ECO:0000313" key="6">
    <source>
        <dbReference type="Proteomes" id="UP000562464"/>
    </source>
</evidence>
<evidence type="ECO:0000256" key="1">
    <source>
        <dbReference type="ARBA" id="ARBA00023015"/>
    </source>
</evidence>
<dbReference type="Pfam" id="PF00392">
    <property type="entry name" value="GntR"/>
    <property type="match status" value="1"/>
</dbReference>
<sequence length="207" mass="23409">MRLPSERKLSEKFNVTRTTLRQALSTLCEEGILERRAGSGTYVVGERVREMMRGTTSFTEIITSQGKTPSSKIVSYTKVLANKVEREKLGIVSGSEVIKMERVRYADETPICLEITCIPFNIIKGFKKEDITHHFFATLQSSGKIIGRSEKTIAAKNTNQEIADYLNIKPASAILSVTQVSYFSDGEAFEYVLSYYAGDRFEFYLER</sequence>
<dbReference type="AlphaFoldDB" id="A0A841C449"/>
<dbReference type="GO" id="GO:0045892">
    <property type="term" value="P:negative regulation of DNA-templated transcription"/>
    <property type="evidence" value="ECO:0007669"/>
    <property type="project" value="TreeGrafter"/>
</dbReference>
<dbReference type="SUPFAM" id="SSF46785">
    <property type="entry name" value="Winged helix' DNA-binding domain"/>
    <property type="match status" value="1"/>
</dbReference>
<keyword evidence="2" id="KW-0238">DNA-binding</keyword>
<dbReference type="SMART" id="SM00345">
    <property type="entry name" value="HTH_GNTR"/>
    <property type="match status" value="1"/>
</dbReference>
<dbReference type="PANTHER" id="PTHR44846">
    <property type="entry name" value="MANNOSYL-D-GLYCERATE TRANSPORT/METABOLISM SYSTEM REPRESSOR MNGR-RELATED"/>
    <property type="match status" value="1"/>
</dbReference>
<reference evidence="5 6" key="1">
    <citation type="submission" date="2020-08" db="EMBL/GenBank/DDBJ databases">
        <title>Genomic Encyclopedia of Type Strains, Phase IV (KMG-IV): sequencing the most valuable type-strain genomes for metagenomic binning, comparative biology and taxonomic classification.</title>
        <authorList>
            <person name="Goeker M."/>
        </authorList>
    </citation>
    <scope>NUCLEOTIDE SEQUENCE [LARGE SCALE GENOMIC DNA]</scope>
    <source>
        <strain evidence="5 6">DSM 14925</strain>
    </source>
</reference>
<dbReference type="GO" id="GO:0003700">
    <property type="term" value="F:DNA-binding transcription factor activity"/>
    <property type="evidence" value="ECO:0007669"/>
    <property type="project" value="InterPro"/>
</dbReference>
<evidence type="ECO:0000259" key="4">
    <source>
        <dbReference type="PROSITE" id="PS50949"/>
    </source>
</evidence>
<gene>
    <name evidence="5" type="ORF">HNQ37_001619</name>
</gene>
<dbReference type="Pfam" id="PF07702">
    <property type="entry name" value="UTRA"/>
    <property type="match status" value="1"/>
</dbReference>
<dbReference type="SMART" id="SM00866">
    <property type="entry name" value="UTRA"/>
    <property type="match status" value="1"/>
</dbReference>
<dbReference type="Gene3D" id="1.10.10.10">
    <property type="entry name" value="Winged helix-like DNA-binding domain superfamily/Winged helix DNA-binding domain"/>
    <property type="match status" value="1"/>
</dbReference>
<organism evidence="5 6">
    <name type="scientific">Lactovum miscens</name>
    <dbReference type="NCBI Taxonomy" id="190387"/>
    <lineage>
        <taxon>Bacteria</taxon>
        <taxon>Bacillati</taxon>
        <taxon>Bacillota</taxon>
        <taxon>Bacilli</taxon>
        <taxon>Lactobacillales</taxon>
        <taxon>Streptococcaceae</taxon>
        <taxon>Lactovum</taxon>
    </lineage>
</organism>
<accession>A0A841C449</accession>
<evidence type="ECO:0000256" key="3">
    <source>
        <dbReference type="ARBA" id="ARBA00023163"/>
    </source>
</evidence>
<dbReference type="EMBL" id="JACHHV010000042">
    <property type="protein sequence ID" value="MBB5888706.1"/>
    <property type="molecule type" value="Genomic_DNA"/>
</dbReference>
<dbReference type="InterPro" id="IPR036390">
    <property type="entry name" value="WH_DNA-bd_sf"/>
</dbReference>
<dbReference type="SUPFAM" id="SSF64288">
    <property type="entry name" value="Chorismate lyase-like"/>
    <property type="match status" value="1"/>
</dbReference>
<name>A0A841C449_9LACT</name>
<comment type="caution">
    <text evidence="5">The sequence shown here is derived from an EMBL/GenBank/DDBJ whole genome shotgun (WGS) entry which is preliminary data.</text>
</comment>
<dbReference type="InterPro" id="IPR050679">
    <property type="entry name" value="Bact_HTH_transcr_reg"/>
</dbReference>